<evidence type="ECO:0000256" key="1">
    <source>
        <dbReference type="ARBA" id="ARBA00001933"/>
    </source>
</evidence>
<accession>A0A0D0SJM2</accession>
<comment type="cofactor">
    <cofactor evidence="1 6 7">
        <name>pyridoxal 5'-phosphate</name>
        <dbReference type="ChEBI" id="CHEBI:597326"/>
    </cofactor>
</comment>
<protein>
    <submittedName>
        <fullName evidence="8">Ddc protein</fullName>
        <ecNumber evidence="8">4.1.1.86</ecNumber>
    </submittedName>
</protein>
<dbReference type="InterPro" id="IPR015421">
    <property type="entry name" value="PyrdxlP-dep_Trfase_major"/>
</dbReference>
<dbReference type="PROSITE" id="PS00392">
    <property type="entry name" value="DDC_GAD_HDC_YDC"/>
    <property type="match status" value="1"/>
</dbReference>
<sequence>MTPEEFRRHGYAMIDLIADYRQNIEQRGVQPTTVPGEIKAALPVSPPESAEPFEQIMGDVEKLIMPGLLHWQHPSFFGFFPSNVELSSVLGDCLSTGLGVVGLSWQSSPALTEIEEVTTDWLRDMIGLRREWSGVIQDSASTSTLVALISARERSSQYALMHDGLQDRGAPLIVYTSAHAHSSVNKAAILAGFGQNNIRTVATDERNAMSPQALAQAIEQDLAAGNRPCVVIATTGTTAAMAIDPLDAIGELTQRHGLWLHVDSAMAGAAMILPECRALWRGIENADSMVLNPHKWLGAAFDCSVYYVRDPEHLIRIMTTNPSYLQSNADGQVRNYRDWRISLGSRFRALKLWFLIREQGVSGLQARLRRDLANARWLAEQIEGSAHWKLVAAPALQTLCIRHEPPGLNGEALDKHTRAWAEELNQSGRAYVTPAILDDRWMVRVSIGALGTERQHVEGLWALLQSLVTEMPAK</sequence>
<dbReference type="AlphaFoldDB" id="A0A0D0SJM2"/>
<dbReference type="PATRIC" id="fig|294.125.peg.2478"/>
<name>A0A0D0SJM2_PSEFL</name>
<dbReference type="PANTHER" id="PTHR11999:SF70">
    <property type="entry name" value="MIP05841P"/>
    <property type="match status" value="1"/>
</dbReference>
<evidence type="ECO:0000256" key="2">
    <source>
        <dbReference type="ARBA" id="ARBA00009533"/>
    </source>
</evidence>
<dbReference type="InterPro" id="IPR015422">
    <property type="entry name" value="PyrdxlP-dep_Trfase_small"/>
</dbReference>
<evidence type="ECO:0000256" key="3">
    <source>
        <dbReference type="ARBA" id="ARBA00022793"/>
    </source>
</evidence>
<keyword evidence="3" id="KW-0210">Decarboxylase</keyword>
<dbReference type="EC" id="4.1.1.86" evidence="8"/>
<dbReference type="PRINTS" id="PR00800">
    <property type="entry name" value="YHDCRBOXLASE"/>
</dbReference>
<evidence type="ECO:0000313" key="9">
    <source>
        <dbReference type="Proteomes" id="UP000032210"/>
    </source>
</evidence>
<evidence type="ECO:0000256" key="5">
    <source>
        <dbReference type="ARBA" id="ARBA00023239"/>
    </source>
</evidence>
<dbReference type="EMBL" id="JXCQ01000016">
    <property type="protein sequence ID" value="KIR22203.1"/>
    <property type="molecule type" value="Genomic_DNA"/>
</dbReference>
<dbReference type="InterPro" id="IPR021115">
    <property type="entry name" value="Pyridoxal-P_BS"/>
</dbReference>
<dbReference type="PANTHER" id="PTHR11999">
    <property type="entry name" value="GROUP II PYRIDOXAL-5-PHOSPHATE DECARBOXYLASE"/>
    <property type="match status" value="1"/>
</dbReference>
<dbReference type="InterPro" id="IPR015424">
    <property type="entry name" value="PyrdxlP-dep_Trfase"/>
</dbReference>
<evidence type="ECO:0000256" key="4">
    <source>
        <dbReference type="ARBA" id="ARBA00022898"/>
    </source>
</evidence>
<dbReference type="Gene3D" id="3.40.640.10">
    <property type="entry name" value="Type I PLP-dependent aspartate aminotransferase-like (Major domain)"/>
    <property type="match status" value="1"/>
</dbReference>
<feature type="modified residue" description="N6-(pyridoxal phosphate)lysine" evidence="6">
    <location>
        <position position="295"/>
    </location>
</feature>
<dbReference type="Pfam" id="PF00282">
    <property type="entry name" value="Pyridoxal_deC"/>
    <property type="match status" value="1"/>
</dbReference>
<keyword evidence="4 6" id="KW-0663">Pyridoxal phosphate</keyword>
<gene>
    <name evidence="8" type="primary">ddc</name>
    <name evidence="8" type="ORF">PFLU3_24180</name>
</gene>
<dbReference type="InterPro" id="IPR002129">
    <property type="entry name" value="PyrdxlP-dep_de-COase"/>
</dbReference>
<dbReference type="GO" id="GO:0033983">
    <property type="term" value="F:diaminobutyrate decarboxylase activity"/>
    <property type="evidence" value="ECO:0007669"/>
    <property type="project" value="UniProtKB-EC"/>
</dbReference>
<dbReference type="GO" id="GO:0030170">
    <property type="term" value="F:pyridoxal phosphate binding"/>
    <property type="evidence" value="ECO:0007669"/>
    <property type="project" value="InterPro"/>
</dbReference>
<dbReference type="SUPFAM" id="SSF53383">
    <property type="entry name" value="PLP-dependent transferases"/>
    <property type="match status" value="1"/>
</dbReference>
<dbReference type="Proteomes" id="UP000032210">
    <property type="component" value="Unassembled WGS sequence"/>
</dbReference>
<dbReference type="GO" id="GO:0019752">
    <property type="term" value="P:carboxylic acid metabolic process"/>
    <property type="evidence" value="ECO:0007669"/>
    <property type="project" value="InterPro"/>
</dbReference>
<dbReference type="Gene3D" id="3.90.1150.10">
    <property type="entry name" value="Aspartate Aminotransferase, domain 1"/>
    <property type="match status" value="1"/>
</dbReference>
<evidence type="ECO:0000256" key="7">
    <source>
        <dbReference type="RuleBase" id="RU000382"/>
    </source>
</evidence>
<evidence type="ECO:0000256" key="6">
    <source>
        <dbReference type="PIRSR" id="PIRSR602129-50"/>
    </source>
</evidence>
<comment type="caution">
    <text evidence="8">The sequence shown here is derived from an EMBL/GenBank/DDBJ whole genome shotgun (WGS) entry which is preliminary data.</text>
</comment>
<organism evidence="8 9">
    <name type="scientific">Pseudomonas fluorescens</name>
    <dbReference type="NCBI Taxonomy" id="294"/>
    <lineage>
        <taxon>Bacteria</taxon>
        <taxon>Pseudomonadati</taxon>
        <taxon>Pseudomonadota</taxon>
        <taxon>Gammaproteobacteria</taxon>
        <taxon>Pseudomonadales</taxon>
        <taxon>Pseudomonadaceae</taxon>
        <taxon>Pseudomonas</taxon>
    </lineage>
</organism>
<reference evidence="8 9" key="1">
    <citation type="submission" date="2015-01" db="EMBL/GenBank/DDBJ databases">
        <title>Genome sequence of the beneficial rhizobacterium Pseudomonas fluorescens 2-79.</title>
        <authorList>
            <person name="Thuermer A."/>
            <person name="Daniel R."/>
        </authorList>
    </citation>
    <scope>NUCLEOTIDE SEQUENCE [LARGE SCALE GENOMIC DNA]</scope>
    <source>
        <strain evidence="8 9">2-79</strain>
    </source>
</reference>
<evidence type="ECO:0000313" key="8">
    <source>
        <dbReference type="EMBL" id="KIR22203.1"/>
    </source>
</evidence>
<dbReference type="RefSeq" id="WP_043048682.1">
    <property type="nucleotide sequence ID" value="NZ_JXCQ01000016.1"/>
</dbReference>
<dbReference type="InterPro" id="IPR010977">
    <property type="entry name" value="Aromatic_deC"/>
</dbReference>
<keyword evidence="5 7" id="KW-0456">Lyase</keyword>
<dbReference type="GO" id="GO:0006520">
    <property type="term" value="P:amino acid metabolic process"/>
    <property type="evidence" value="ECO:0007669"/>
    <property type="project" value="InterPro"/>
</dbReference>
<dbReference type="Gene3D" id="1.20.1340.10">
    <property type="entry name" value="dopa decarboxylase, N-terminal domain"/>
    <property type="match status" value="1"/>
</dbReference>
<proteinExistence type="inferred from homology"/>
<comment type="similarity">
    <text evidence="2 7">Belongs to the group II decarboxylase family.</text>
</comment>
<dbReference type="GO" id="GO:0005737">
    <property type="term" value="C:cytoplasm"/>
    <property type="evidence" value="ECO:0007669"/>
    <property type="project" value="TreeGrafter"/>
</dbReference>